<protein>
    <submittedName>
        <fullName evidence="1">Uncharacterized protein</fullName>
    </submittedName>
</protein>
<sequence length="40" mass="4860">MNQKLRERLVGRTRILLRKTQGDFRIFLCLKRQEKSKKGN</sequence>
<name>A7B036_MEDG7</name>
<dbReference type="EMBL" id="AAYG02000008">
    <property type="protein sequence ID" value="EDN78749.1"/>
    <property type="molecule type" value="Genomic_DNA"/>
</dbReference>
<comment type="caution">
    <text evidence="1">The sequence shown here is derived from an EMBL/GenBank/DDBJ whole genome shotgun (WGS) entry which is preliminary data.</text>
</comment>
<gene>
    <name evidence="1" type="ORF">RUMGNA_00911</name>
</gene>
<proteinExistence type="predicted"/>
<evidence type="ECO:0000313" key="2">
    <source>
        <dbReference type="Proteomes" id="UP000004410"/>
    </source>
</evidence>
<organism evidence="1 2">
    <name type="scientific">Mediterraneibacter gnavus (strain ATCC 29149 / DSM 114966 / JCM 6515 / VPI C7-9)</name>
    <name type="common">Ruminococcus gnavus</name>
    <dbReference type="NCBI Taxonomy" id="411470"/>
    <lineage>
        <taxon>Bacteria</taxon>
        <taxon>Bacillati</taxon>
        <taxon>Bacillota</taxon>
        <taxon>Clostridia</taxon>
        <taxon>Lachnospirales</taxon>
        <taxon>Lachnospiraceae</taxon>
        <taxon>Mediterraneibacter</taxon>
    </lineage>
</organism>
<evidence type="ECO:0000313" key="1">
    <source>
        <dbReference type="EMBL" id="EDN78749.1"/>
    </source>
</evidence>
<dbReference type="PaxDb" id="411470-RUMGNA_00911"/>
<dbReference type="Proteomes" id="UP000004410">
    <property type="component" value="Unassembled WGS sequence"/>
</dbReference>
<accession>A7B036</accession>
<reference evidence="1 2" key="1">
    <citation type="submission" date="2007-04" db="EMBL/GenBank/DDBJ databases">
        <authorList>
            <person name="Fulton L."/>
            <person name="Clifton S."/>
            <person name="Fulton B."/>
            <person name="Xu J."/>
            <person name="Minx P."/>
            <person name="Pepin K.H."/>
            <person name="Johnson M."/>
            <person name="Thiruvilangam P."/>
            <person name="Bhonagiri V."/>
            <person name="Nash W.E."/>
            <person name="Mardis E.R."/>
            <person name="Wilson R.K."/>
        </authorList>
    </citation>
    <scope>NUCLEOTIDE SEQUENCE [LARGE SCALE GENOMIC DNA]</scope>
    <source>
        <strain evidence="1 2">ATCC 29149</strain>
    </source>
</reference>
<dbReference type="AlphaFoldDB" id="A7B036"/>
<reference evidence="1 2" key="2">
    <citation type="submission" date="2007-06" db="EMBL/GenBank/DDBJ databases">
        <title>Draft genome sequence of Ruminococcus gnavus (ATCC 29149).</title>
        <authorList>
            <person name="Sudarsanam P."/>
            <person name="Ley R."/>
            <person name="Guruge J."/>
            <person name="Turnbaugh P.J."/>
            <person name="Mahowald M."/>
            <person name="Liep D."/>
            <person name="Gordon J."/>
        </authorList>
    </citation>
    <scope>NUCLEOTIDE SEQUENCE [LARGE SCALE GENOMIC DNA]</scope>
    <source>
        <strain evidence="1 2">ATCC 29149</strain>
    </source>
</reference>